<keyword evidence="1" id="KW-1133">Transmembrane helix</keyword>
<evidence type="ECO:0000313" key="3">
    <source>
        <dbReference type="Proteomes" id="UP001579974"/>
    </source>
</evidence>
<dbReference type="Proteomes" id="UP001579974">
    <property type="component" value="Unassembled WGS sequence"/>
</dbReference>
<comment type="caution">
    <text evidence="2">The sequence shown here is derived from an EMBL/GenBank/DDBJ whole genome shotgun (WGS) entry which is preliminary data.</text>
</comment>
<gene>
    <name evidence="2" type="ORF">KKP3000_000280</name>
</gene>
<protein>
    <submittedName>
        <fullName evidence="2">Uncharacterized protein</fullName>
    </submittedName>
</protein>
<keyword evidence="3" id="KW-1185">Reference proteome</keyword>
<feature type="transmembrane region" description="Helical" evidence="1">
    <location>
        <begin position="21"/>
        <end position="38"/>
    </location>
</feature>
<proteinExistence type="predicted"/>
<sequence length="43" mass="4885">MRAEDGQSRSLDTRTKVGATVFGLIAALILCAYLYRFLVQHWL</sequence>
<dbReference type="RefSeq" id="WP_275472859.1">
    <property type="nucleotide sequence ID" value="NZ_CP162940.1"/>
</dbReference>
<keyword evidence="1" id="KW-0472">Membrane</keyword>
<keyword evidence="1" id="KW-0812">Transmembrane</keyword>
<name>A0ABV5AIK0_9BACL</name>
<dbReference type="EMBL" id="JBDXSU010000011">
    <property type="protein sequence ID" value="MFB5191507.1"/>
    <property type="molecule type" value="Genomic_DNA"/>
</dbReference>
<evidence type="ECO:0000313" key="2">
    <source>
        <dbReference type="EMBL" id="MFB5191507.1"/>
    </source>
</evidence>
<organism evidence="2 3">
    <name type="scientific">Alicyclobacillus fastidiosus</name>
    <dbReference type="NCBI Taxonomy" id="392011"/>
    <lineage>
        <taxon>Bacteria</taxon>
        <taxon>Bacillati</taxon>
        <taxon>Bacillota</taxon>
        <taxon>Bacilli</taxon>
        <taxon>Bacillales</taxon>
        <taxon>Alicyclobacillaceae</taxon>
        <taxon>Alicyclobacillus</taxon>
    </lineage>
</organism>
<accession>A0ABV5AIK0</accession>
<reference evidence="2 3" key="1">
    <citation type="journal article" date="2024" name="Int. J. Mol. Sci.">
        <title>Exploration of Alicyclobacillus spp. Genome in Search of Antibiotic Resistance.</title>
        <authorList>
            <person name="Bucka-Kolendo J."/>
            <person name="Kiousi D.E."/>
            <person name="Dekowska A."/>
            <person name="Mikolajczuk-Szczyrba A."/>
            <person name="Karadedos D.M."/>
            <person name="Michael P."/>
            <person name="Galanis A."/>
            <person name="Sokolowska B."/>
        </authorList>
    </citation>
    <scope>NUCLEOTIDE SEQUENCE [LARGE SCALE GENOMIC DNA]</scope>
    <source>
        <strain evidence="2 3">KKP 3000</strain>
    </source>
</reference>
<evidence type="ECO:0000256" key="1">
    <source>
        <dbReference type="SAM" id="Phobius"/>
    </source>
</evidence>